<evidence type="ECO:0000256" key="9">
    <source>
        <dbReference type="RuleBase" id="RU003756"/>
    </source>
</evidence>
<dbReference type="InterPro" id="IPR007695">
    <property type="entry name" value="DNA_mismatch_repair_MutS-lik_N"/>
</dbReference>
<feature type="binding site" evidence="7">
    <location>
        <begin position="618"/>
        <end position="625"/>
    </location>
    <ligand>
        <name>ATP</name>
        <dbReference type="ChEBI" id="CHEBI:30616"/>
    </ligand>
</feature>
<dbReference type="FunFam" id="3.40.50.300:FF:001579">
    <property type="entry name" value="DNA mismatch repair protein MutS"/>
    <property type="match status" value="1"/>
</dbReference>
<dbReference type="SUPFAM" id="SSF53150">
    <property type="entry name" value="DNA repair protein MutS, domain II"/>
    <property type="match status" value="1"/>
</dbReference>
<dbReference type="AlphaFoldDB" id="A0A1M6JU04"/>
<reference evidence="11 12" key="1">
    <citation type="submission" date="2016-11" db="EMBL/GenBank/DDBJ databases">
        <authorList>
            <person name="Varghese N."/>
            <person name="Submissions S."/>
        </authorList>
    </citation>
    <scope>NUCLEOTIDE SEQUENCE [LARGE SCALE GENOMIC DNA]</scope>
    <source>
        <strain evidence="11 12">DSM 19027</strain>
    </source>
</reference>
<dbReference type="InterPro" id="IPR000432">
    <property type="entry name" value="DNA_mismatch_repair_MutS_C"/>
</dbReference>
<dbReference type="GO" id="GO:0005829">
    <property type="term" value="C:cytosol"/>
    <property type="evidence" value="ECO:0007669"/>
    <property type="project" value="TreeGrafter"/>
</dbReference>
<dbReference type="SMART" id="SM00534">
    <property type="entry name" value="MUTSac"/>
    <property type="match status" value="1"/>
</dbReference>
<dbReference type="InterPro" id="IPR007696">
    <property type="entry name" value="DNA_mismatch_repair_MutS_core"/>
</dbReference>
<comment type="function">
    <text evidence="7">This protein is involved in the repair of mismatches in DNA. It is possible that it carries out the mismatch recognition step. This protein has a weak ATPase activity.</text>
</comment>
<keyword evidence="6 7" id="KW-0234">DNA repair</keyword>
<protein>
    <recommendedName>
        <fullName evidence="7 8">DNA mismatch repair protein MutS</fullName>
    </recommendedName>
</protein>
<dbReference type="SUPFAM" id="SSF55271">
    <property type="entry name" value="DNA repair protein MutS, domain I"/>
    <property type="match status" value="1"/>
</dbReference>
<dbReference type="SMART" id="SM00533">
    <property type="entry name" value="MUTSd"/>
    <property type="match status" value="1"/>
</dbReference>
<dbReference type="InterPro" id="IPR007860">
    <property type="entry name" value="DNA_mmatch_repair_MutS_con_dom"/>
</dbReference>
<keyword evidence="12" id="KW-1185">Reference proteome</keyword>
<dbReference type="CDD" id="cd03284">
    <property type="entry name" value="ABC_MutS1"/>
    <property type="match status" value="1"/>
</dbReference>
<dbReference type="OrthoDB" id="9802448at2"/>
<dbReference type="InterPro" id="IPR007861">
    <property type="entry name" value="DNA_mismatch_repair_MutS_clamp"/>
</dbReference>
<dbReference type="InterPro" id="IPR016151">
    <property type="entry name" value="DNA_mismatch_repair_MutS_N"/>
</dbReference>
<dbReference type="GO" id="GO:0006298">
    <property type="term" value="P:mismatch repair"/>
    <property type="evidence" value="ECO:0007669"/>
    <property type="project" value="UniProtKB-UniRule"/>
</dbReference>
<dbReference type="InterPro" id="IPR036678">
    <property type="entry name" value="MutS_con_dom_sf"/>
</dbReference>
<name>A0A1M6JU04_9FIRM</name>
<dbReference type="InterPro" id="IPR005748">
    <property type="entry name" value="DNA_mismatch_repair_MutS"/>
</dbReference>
<dbReference type="NCBIfam" id="TIGR01070">
    <property type="entry name" value="mutS1"/>
    <property type="match status" value="1"/>
</dbReference>
<dbReference type="EMBL" id="FQZP01000062">
    <property type="protein sequence ID" value="SHJ50161.1"/>
    <property type="molecule type" value="Genomic_DNA"/>
</dbReference>
<dbReference type="PIRSF" id="PIRSF037677">
    <property type="entry name" value="DNA_mis_repair_Msh6"/>
    <property type="match status" value="1"/>
</dbReference>
<dbReference type="Pfam" id="PF05188">
    <property type="entry name" value="MutS_II"/>
    <property type="match status" value="1"/>
</dbReference>
<evidence type="ECO:0000256" key="8">
    <source>
        <dbReference type="NCBIfam" id="TIGR01070"/>
    </source>
</evidence>
<evidence type="ECO:0000256" key="7">
    <source>
        <dbReference type="HAMAP-Rule" id="MF_00096"/>
    </source>
</evidence>
<dbReference type="Pfam" id="PF05192">
    <property type="entry name" value="MutS_III"/>
    <property type="match status" value="1"/>
</dbReference>
<evidence type="ECO:0000256" key="6">
    <source>
        <dbReference type="ARBA" id="ARBA00023204"/>
    </source>
</evidence>
<dbReference type="PROSITE" id="PS00486">
    <property type="entry name" value="DNA_MISMATCH_REPAIR_2"/>
    <property type="match status" value="1"/>
</dbReference>
<dbReference type="RefSeq" id="WP_149679561.1">
    <property type="nucleotide sequence ID" value="NZ_FQZP01000062.1"/>
</dbReference>
<dbReference type="SUPFAM" id="SSF52540">
    <property type="entry name" value="P-loop containing nucleoside triphosphate hydrolases"/>
    <property type="match status" value="1"/>
</dbReference>
<evidence type="ECO:0000313" key="11">
    <source>
        <dbReference type="EMBL" id="SHJ50161.1"/>
    </source>
</evidence>
<dbReference type="Proteomes" id="UP000324781">
    <property type="component" value="Unassembled WGS sequence"/>
</dbReference>
<dbReference type="Pfam" id="PF01624">
    <property type="entry name" value="MutS_I"/>
    <property type="match status" value="1"/>
</dbReference>
<evidence type="ECO:0000256" key="3">
    <source>
        <dbReference type="ARBA" id="ARBA00022763"/>
    </source>
</evidence>
<evidence type="ECO:0000256" key="2">
    <source>
        <dbReference type="ARBA" id="ARBA00022741"/>
    </source>
</evidence>
<dbReference type="PANTHER" id="PTHR11361">
    <property type="entry name" value="DNA MISMATCH REPAIR PROTEIN MUTS FAMILY MEMBER"/>
    <property type="match status" value="1"/>
</dbReference>
<dbReference type="Gene3D" id="3.40.1170.10">
    <property type="entry name" value="DNA repair protein MutS, domain I"/>
    <property type="match status" value="1"/>
</dbReference>
<evidence type="ECO:0000256" key="1">
    <source>
        <dbReference type="ARBA" id="ARBA00006271"/>
    </source>
</evidence>
<dbReference type="PANTHER" id="PTHR11361:SF34">
    <property type="entry name" value="DNA MISMATCH REPAIR PROTEIN MSH1, MITOCHONDRIAL"/>
    <property type="match status" value="1"/>
</dbReference>
<feature type="domain" description="DNA mismatch repair proteins mutS family" evidence="10">
    <location>
        <begin position="692"/>
        <end position="708"/>
    </location>
</feature>
<dbReference type="GO" id="GO:0140664">
    <property type="term" value="F:ATP-dependent DNA damage sensor activity"/>
    <property type="evidence" value="ECO:0007669"/>
    <property type="project" value="InterPro"/>
</dbReference>
<dbReference type="HAMAP" id="MF_00096">
    <property type="entry name" value="MutS"/>
    <property type="match status" value="1"/>
</dbReference>
<dbReference type="InterPro" id="IPR036187">
    <property type="entry name" value="DNA_mismatch_repair_MutS_sf"/>
</dbReference>
<keyword evidence="2 7" id="KW-0547">Nucleotide-binding</keyword>
<dbReference type="SUPFAM" id="SSF48334">
    <property type="entry name" value="DNA repair protein MutS, domain III"/>
    <property type="match status" value="1"/>
</dbReference>
<keyword evidence="5 7" id="KW-0238">DNA-binding</keyword>
<dbReference type="FunFam" id="3.40.1170.10:FF:000001">
    <property type="entry name" value="DNA mismatch repair protein MutS"/>
    <property type="match status" value="1"/>
</dbReference>
<dbReference type="InterPro" id="IPR027417">
    <property type="entry name" value="P-loop_NTPase"/>
</dbReference>
<dbReference type="Gene3D" id="3.30.420.110">
    <property type="entry name" value="MutS, connector domain"/>
    <property type="match status" value="1"/>
</dbReference>
<evidence type="ECO:0000259" key="10">
    <source>
        <dbReference type="PROSITE" id="PS00486"/>
    </source>
</evidence>
<dbReference type="Pfam" id="PF00488">
    <property type="entry name" value="MutS_V"/>
    <property type="match status" value="1"/>
</dbReference>
<dbReference type="Pfam" id="PF05190">
    <property type="entry name" value="MutS_IV"/>
    <property type="match status" value="1"/>
</dbReference>
<evidence type="ECO:0000313" key="12">
    <source>
        <dbReference type="Proteomes" id="UP000324781"/>
    </source>
</evidence>
<accession>A0A1M6JU04</accession>
<dbReference type="NCBIfam" id="NF003810">
    <property type="entry name" value="PRK05399.1"/>
    <property type="match status" value="1"/>
</dbReference>
<comment type="similarity">
    <text evidence="1 7 9">Belongs to the DNA mismatch repair MutS family.</text>
</comment>
<dbReference type="Gene3D" id="1.10.1420.10">
    <property type="match status" value="2"/>
</dbReference>
<dbReference type="GO" id="GO:0030983">
    <property type="term" value="F:mismatched DNA binding"/>
    <property type="evidence" value="ECO:0007669"/>
    <property type="project" value="InterPro"/>
</dbReference>
<sequence length="867" mass="98086">MAKLTPMMQQYRAIKERYKDCILFFRLGDFYEMFFEDAELASRELEIALTARDCGLEERAPMCGVPYHSAHTYLAKLIAKGYKVAICEQMEDPAMAKGLVKRDVTRVVTPGTVIDPTMLEDKKNNFLMCIYCRQTYFGIAVVDITTGEFFTTQITWGSSMRKLLDETARFKPSEIITNAELTKKPEYKSYFEDYLGIRASILPDQVFEPAFCDEKILSLFKENPLKDLELAKCATGALLEYIESTQKTDLTHIEAIQPYKIEQYMIIDSASRRNLEITETMRDARKKGSLLWVLDKTSTAMGGRMLRRWLEQPLMDVDEIQMRLDAVEELKNGFMVRNELMDLLRGVYDIERLAGKLVFGTINARDLVSLKISLSKLPYIREMVAGLTCGLNAAMAERLDPLEDIVELIERAIADDPPLSVKEGGIIKEGYHEEVDRLRKATTEGKNWIAEMEARERERTGIKSLKIRYNENFGYYIEVTKANIGQVPEDYVRKQTLVNCERFTTEALAELEKTILGAEKKVVQLEYELFCQLRDAISSHVKRLKATAHCIAELDALCSLAEVADRNNYVKPQVYQGGVIEIQDGRHPVVEKMLSDNSFVPNDTWLDMEDNRIAIITGPNMAGKSTYMRQVALIVLMAQAGSFVPASYARIGLVDRIFTRVGASDDLASGQSTFMVEMSEVANILSNATPNSLLILDEIGRGTSTHDGLSIAWAVIEYINDRARLGSRTLFATHYHELTELEDKLHGIKNYCVSVRKKGDDIIFLRKISRGGADRSYGVEVAKLAGIPDPVIQRARVILEELDEADINKNPKRKKEKPVEGQLDLFASSSLTKAERDVLDEIRALDPSNLTPLDALNKLYSLQQKLK</sequence>
<dbReference type="GO" id="GO:0003684">
    <property type="term" value="F:damaged DNA binding"/>
    <property type="evidence" value="ECO:0007669"/>
    <property type="project" value="UniProtKB-UniRule"/>
</dbReference>
<dbReference type="Gene3D" id="3.40.50.300">
    <property type="entry name" value="P-loop containing nucleotide triphosphate hydrolases"/>
    <property type="match status" value="1"/>
</dbReference>
<dbReference type="GO" id="GO:0005524">
    <property type="term" value="F:ATP binding"/>
    <property type="evidence" value="ECO:0007669"/>
    <property type="project" value="UniProtKB-UniRule"/>
</dbReference>
<dbReference type="FunFam" id="1.10.1420.10:FF:000007">
    <property type="entry name" value="DNA mismatch repair protein MutS"/>
    <property type="match status" value="1"/>
</dbReference>
<evidence type="ECO:0000256" key="5">
    <source>
        <dbReference type="ARBA" id="ARBA00023125"/>
    </source>
</evidence>
<organism evidence="11 12">
    <name type="scientific">Thermoclostridium caenicola</name>
    <dbReference type="NCBI Taxonomy" id="659425"/>
    <lineage>
        <taxon>Bacteria</taxon>
        <taxon>Bacillati</taxon>
        <taxon>Bacillota</taxon>
        <taxon>Clostridia</taxon>
        <taxon>Eubacteriales</taxon>
        <taxon>Oscillospiraceae</taxon>
        <taxon>Thermoclostridium</taxon>
    </lineage>
</organism>
<dbReference type="InterPro" id="IPR017261">
    <property type="entry name" value="DNA_mismatch_repair_MutS/MSH"/>
</dbReference>
<evidence type="ECO:0000256" key="4">
    <source>
        <dbReference type="ARBA" id="ARBA00022840"/>
    </source>
</evidence>
<keyword evidence="3 7" id="KW-0227">DNA damage</keyword>
<gene>
    <name evidence="7" type="primary">mutS</name>
    <name evidence="11" type="ORF">SAMN05444373_10626</name>
</gene>
<dbReference type="InterPro" id="IPR045076">
    <property type="entry name" value="MutS"/>
</dbReference>
<proteinExistence type="inferred from homology"/>
<keyword evidence="4 7" id="KW-0067">ATP-binding</keyword>